<reference evidence="2 3" key="1">
    <citation type="submission" date="2017-04" db="EMBL/GenBank/DDBJ databases">
        <authorList>
            <person name="Afonso C.L."/>
            <person name="Miller P.J."/>
            <person name="Scott M.A."/>
            <person name="Spackman E."/>
            <person name="Goraichik I."/>
            <person name="Dimitrov K.M."/>
            <person name="Suarez D.L."/>
            <person name="Swayne D.E."/>
        </authorList>
    </citation>
    <scope>NUCLEOTIDE SEQUENCE [LARGE SCALE GENOMIC DNA]</scope>
    <source>
        <strain evidence="2 3">CGMCC 1.12644</strain>
    </source>
</reference>
<evidence type="ECO:0000256" key="1">
    <source>
        <dbReference type="SAM" id="SignalP"/>
    </source>
</evidence>
<name>A0A1W1ZA69_9RHOB</name>
<keyword evidence="3" id="KW-1185">Reference proteome</keyword>
<feature type="chain" id="PRO_5012574213" description="17 kDa surface antigen" evidence="1">
    <location>
        <begin position="32"/>
        <end position="85"/>
    </location>
</feature>
<feature type="signal peptide" evidence="1">
    <location>
        <begin position="1"/>
        <end position="31"/>
    </location>
</feature>
<proteinExistence type="predicted"/>
<protein>
    <recommendedName>
        <fullName evidence="4">17 kDa surface antigen</fullName>
    </recommendedName>
</protein>
<evidence type="ECO:0000313" key="3">
    <source>
        <dbReference type="Proteomes" id="UP000192330"/>
    </source>
</evidence>
<dbReference type="STRING" id="1387277.SAMN06295998_101380"/>
<dbReference type="RefSeq" id="WP_235866509.1">
    <property type="nucleotide sequence ID" value="NZ_FWYD01000001.1"/>
</dbReference>
<keyword evidence="1" id="KW-0732">Signal</keyword>
<organism evidence="2 3">
    <name type="scientific">Primorskyibacter flagellatus</name>
    <dbReference type="NCBI Taxonomy" id="1387277"/>
    <lineage>
        <taxon>Bacteria</taxon>
        <taxon>Pseudomonadati</taxon>
        <taxon>Pseudomonadota</taxon>
        <taxon>Alphaproteobacteria</taxon>
        <taxon>Rhodobacterales</taxon>
        <taxon>Roseobacteraceae</taxon>
        <taxon>Primorskyibacter</taxon>
    </lineage>
</organism>
<dbReference type="Proteomes" id="UP000192330">
    <property type="component" value="Unassembled WGS sequence"/>
</dbReference>
<sequence length="85" mass="7976">MPRLTPMIGLCAATAIGLSACSPAPTPQAQAARNHEVSCLAGSVSGALVGAAVGSLFGGGLGKDILIGAGGGIGASEGRRLACGS</sequence>
<accession>A0A1W1ZA69</accession>
<dbReference type="PROSITE" id="PS51257">
    <property type="entry name" value="PROKAR_LIPOPROTEIN"/>
    <property type="match status" value="1"/>
</dbReference>
<dbReference type="AlphaFoldDB" id="A0A1W1ZA69"/>
<evidence type="ECO:0000313" key="2">
    <source>
        <dbReference type="EMBL" id="SMC45285.1"/>
    </source>
</evidence>
<dbReference type="EMBL" id="FWYD01000001">
    <property type="protein sequence ID" value="SMC45285.1"/>
    <property type="molecule type" value="Genomic_DNA"/>
</dbReference>
<gene>
    <name evidence="2" type="ORF">SAMN06295998_101380</name>
</gene>
<evidence type="ECO:0008006" key="4">
    <source>
        <dbReference type="Google" id="ProtNLM"/>
    </source>
</evidence>